<reference evidence="1 3" key="1">
    <citation type="submission" date="2020-01" db="EMBL/GenBank/DDBJ databases">
        <authorList>
            <consortium name="DOE Joint Genome Institute"/>
            <person name="Haridas S."/>
            <person name="Albert R."/>
            <person name="Binder M."/>
            <person name="Bloem J."/>
            <person name="Labutti K."/>
            <person name="Salamov A."/>
            <person name="Andreopoulos B."/>
            <person name="Baker S.E."/>
            <person name="Barry K."/>
            <person name="Bills G."/>
            <person name="Bluhm B.H."/>
            <person name="Cannon C."/>
            <person name="Castanera R."/>
            <person name="Culley D.E."/>
            <person name="Daum C."/>
            <person name="Ezra D."/>
            <person name="Gonzalez J.B."/>
            <person name="Henrissat B."/>
            <person name="Kuo A."/>
            <person name="Liang C."/>
            <person name="Lipzen A."/>
            <person name="Lutzoni F."/>
            <person name="Magnuson J."/>
            <person name="Mondo S."/>
            <person name="Nolan M."/>
            <person name="Ohm R."/>
            <person name="Pangilinan J."/>
            <person name="Park H.-J."/>
            <person name="Ramirez L."/>
            <person name="Alfaro M."/>
            <person name="Sun H."/>
            <person name="Tritt A."/>
            <person name="Yoshinaga Y."/>
            <person name="Zwiers L.-H."/>
            <person name="Turgeon B.G."/>
            <person name="Goodwin S.B."/>
            <person name="Spatafora J.W."/>
            <person name="Crous P.W."/>
            <person name="Grigoriev I.V."/>
        </authorList>
    </citation>
    <scope>NUCLEOTIDE SEQUENCE</scope>
    <source>
        <strain evidence="1 3">CBS 781.70</strain>
    </source>
</reference>
<evidence type="ECO:0000313" key="3">
    <source>
        <dbReference type="RefSeq" id="XP_033532863.1"/>
    </source>
</evidence>
<evidence type="ECO:0000313" key="2">
    <source>
        <dbReference type="Proteomes" id="UP000504638"/>
    </source>
</evidence>
<dbReference type="RefSeq" id="XP_033532863.1">
    <property type="nucleotide sequence ID" value="XM_033683151.1"/>
</dbReference>
<accession>A0A6G1FZS8</accession>
<evidence type="ECO:0000313" key="1">
    <source>
        <dbReference type="EMBL" id="KAF1811232.1"/>
    </source>
</evidence>
<gene>
    <name evidence="1 3" type="ORF">P152DRAFT_66383</name>
</gene>
<reference evidence="3" key="3">
    <citation type="submission" date="2025-04" db="UniProtKB">
        <authorList>
            <consortium name="RefSeq"/>
        </authorList>
    </citation>
    <scope>IDENTIFICATION</scope>
    <source>
        <strain evidence="3">CBS 781.70</strain>
    </source>
</reference>
<dbReference type="EMBL" id="ML975162">
    <property type="protein sequence ID" value="KAF1811232.1"/>
    <property type="molecule type" value="Genomic_DNA"/>
</dbReference>
<sequence length="96" mass="11145">MRACRRCDQWKLTLGWFQALTRWIAKVTGATRNDSVVVLRCRRPSANTTRRIDGCTVVVRRWRFAANKRIRRGVMAGDRDLMDSDATFNGDRVDSR</sequence>
<name>A0A6G1FZS8_9PEZI</name>
<protein>
    <submittedName>
        <fullName evidence="1 3">Uncharacterized protein</fullName>
    </submittedName>
</protein>
<reference evidence="3" key="2">
    <citation type="submission" date="2020-04" db="EMBL/GenBank/DDBJ databases">
        <authorList>
            <consortium name="NCBI Genome Project"/>
        </authorList>
    </citation>
    <scope>NUCLEOTIDE SEQUENCE</scope>
    <source>
        <strain evidence="3">CBS 781.70</strain>
    </source>
</reference>
<dbReference type="GeneID" id="54423721"/>
<dbReference type="AlphaFoldDB" id="A0A6G1FZS8"/>
<dbReference type="Proteomes" id="UP000504638">
    <property type="component" value="Unplaced"/>
</dbReference>
<organism evidence="1">
    <name type="scientific">Eremomyces bilateralis CBS 781.70</name>
    <dbReference type="NCBI Taxonomy" id="1392243"/>
    <lineage>
        <taxon>Eukaryota</taxon>
        <taxon>Fungi</taxon>
        <taxon>Dikarya</taxon>
        <taxon>Ascomycota</taxon>
        <taxon>Pezizomycotina</taxon>
        <taxon>Dothideomycetes</taxon>
        <taxon>Dothideomycetes incertae sedis</taxon>
        <taxon>Eremomycetales</taxon>
        <taxon>Eremomycetaceae</taxon>
        <taxon>Eremomyces</taxon>
    </lineage>
</organism>
<keyword evidence="2" id="KW-1185">Reference proteome</keyword>
<proteinExistence type="predicted"/>